<evidence type="ECO:0000313" key="3">
    <source>
        <dbReference type="RefSeq" id="XP_030542670.1"/>
    </source>
</evidence>
<name>A0A8B8Q6E0_9MYRT</name>
<dbReference type="Proteomes" id="UP000827889">
    <property type="component" value="Chromosome 2"/>
</dbReference>
<reference evidence="2" key="2">
    <citation type="submission" date="2025-05" db="UniProtKB">
        <authorList>
            <consortium name="RefSeq"/>
        </authorList>
    </citation>
    <scope>NUCLEOTIDE SEQUENCE [LARGE SCALE GENOMIC DNA]</scope>
</reference>
<dbReference type="OrthoDB" id="205198at2759"/>
<accession>A0A8B8Q6E0</accession>
<evidence type="ECO:0000259" key="1">
    <source>
        <dbReference type="PROSITE" id="PS50838"/>
    </source>
</evidence>
<dbReference type="RefSeq" id="XP_048130645.1">
    <property type="nucleotide sequence ID" value="XM_048274688.1"/>
</dbReference>
<dbReference type="AlphaFoldDB" id="A0A8B8Q6E0"/>
<dbReference type="InterPro" id="IPR037445">
    <property type="entry name" value="MAGE"/>
</dbReference>
<proteinExistence type="predicted"/>
<evidence type="ECO:0000313" key="4">
    <source>
        <dbReference type="RefSeq" id="XP_048130645.1"/>
    </source>
</evidence>
<dbReference type="InterPro" id="IPR041898">
    <property type="entry name" value="MAGE_WH1"/>
</dbReference>
<dbReference type="Pfam" id="PF01454">
    <property type="entry name" value="MAGE"/>
    <property type="match status" value="1"/>
</dbReference>
<dbReference type="GO" id="GO:0005634">
    <property type="term" value="C:nucleus"/>
    <property type="evidence" value="ECO:0007669"/>
    <property type="project" value="TreeGrafter"/>
</dbReference>
<dbReference type="RefSeq" id="XP_030542670.1">
    <property type="nucleotide sequence ID" value="XM_030686810.1"/>
</dbReference>
<organism evidence="2 3">
    <name type="scientific">Rhodamnia argentea</name>
    <dbReference type="NCBI Taxonomy" id="178133"/>
    <lineage>
        <taxon>Eukaryota</taxon>
        <taxon>Viridiplantae</taxon>
        <taxon>Streptophyta</taxon>
        <taxon>Embryophyta</taxon>
        <taxon>Tracheophyta</taxon>
        <taxon>Spermatophyta</taxon>
        <taxon>Magnoliopsida</taxon>
        <taxon>eudicotyledons</taxon>
        <taxon>Gunneridae</taxon>
        <taxon>Pentapetalae</taxon>
        <taxon>rosids</taxon>
        <taxon>malvids</taxon>
        <taxon>Myrtales</taxon>
        <taxon>Myrtaceae</taxon>
        <taxon>Myrtoideae</taxon>
        <taxon>Myrteae</taxon>
        <taxon>Australasian group</taxon>
        <taxon>Rhodamnia</taxon>
    </lineage>
</organism>
<dbReference type="KEGG" id="rarg:115749831"/>
<reference evidence="3" key="1">
    <citation type="submission" date="2025-04" db="UniProtKB">
        <authorList>
            <consortium name="RefSeq"/>
        </authorList>
    </citation>
    <scope>IDENTIFICATION</scope>
    <source>
        <tissue evidence="4">Leaf</tissue>
    </source>
</reference>
<dbReference type="InterPro" id="IPR002190">
    <property type="entry name" value="MHD_dom"/>
</dbReference>
<feature type="domain" description="MAGE" evidence="1">
    <location>
        <begin position="18"/>
        <end position="227"/>
    </location>
</feature>
<dbReference type="Gene3D" id="1.10.10.1210">
    <property type="entry name" value="MAGE homology domain, winged helix WH2 motif"/>
    <property type="match status" value="1"/>
</dbReference>
<dbReference type="PROSITE" id="PS50838">
    <property type="entry name" value="MAGE"/>
    <property type="match status" value="1"/>
</dbReference>
<keyword evidence="2" id="KW-1185">Reference proteome</keyword>
<evidence type="ECO:0000313" key="2">
    <source>
        <dbReference type="Proteomes" id="UP000827889"/>
    </source>
</evidence>
<dbReference type="PANTHER" id="PTHR11736">
    <property type="entry name" value="MELANOMA-ASSOCIATED ANTIGEN MAGE ANTIGEN"/>
    <property type="match status" value="1"/>
</dbReference>
<sequence length="234" mass="26678">MAIAGYDQSQFDISKEEKDKLVGEVIRYVLFKTHQNSGCPIKREELTQLVTKNYRNRNLPALVINEASEKLSSIFGYKMRELQKLRPLANQARSSQSSSSDSRSYILMSQLPAELYGRYVEDINTAHLSGFTFVVISIVHLAGGKIPEDNLWHHLRQLGLHESDENHPEFGNVKQTLEALVQQRYLQKDKVTGPEGSTLLYELAERALDARIIEKIKENISQVVKKDVTYEDAE</sequence>
<dbReference type="InterPro" id="IPR041899">
    <property type="entry name" value="MAGE_WH2"/>
</dbReference>
<dbReference type="Gene3D" id="1.10.10.1200">
    <property type="entry name" value="MAGE homology domain, winged helix WH1 motif"/>
    <property type="match status" value="1"/>
</dbReference>
<protein>
    <submittedName>
        <fullName evidence="3 4">Melanoma-associated antigen 8</fullName>
    </submittedName>
</protein>
<dbReference type="SMART" id="SM01373">
    <property type="entry name" value="MAGE"/>
    <property type="match status" value="1"/>
</dbReference>
<gene>
    <name evidence="3 4" type="primary">LOC115749831</name>
</gene>
<dbReference type="GeneID" id="115749831"/>
<dbReference type="PANTHER" id="PTHR11736:SF14">
    <property type="entry name" value="NSE3 HOMOLOG, SMC5-SMC6 COMPLEX COMPONENT"/>
    <property type="match status" value="1"/>
</dbReference>